<evidence type="ECO:0000256" key="16">
    <source>
        <dbReference type="RuleBase" id="RU003297"/>
    </source>
</evidence>
<dbReference type="InterPro" id="IPR001750">
    <property type="entry name" value="ND/Mrp_TM"/>
</dbReference>
<feature type="transmembrane region" description="Helical" evidence="16">
    <location>
        <begin position="210"/>
        <end position="232"/>
    </location>
</feature>
<dbReference type="EC" id="7.1.1.2" evidence="3 16"/>
<evidence type="ECO:0000256" key="12">
    <source>
        <dbReference type="ARBA" id="ARBA00023075"/>
    </source>
</evidence>
<feature type="transmembrane region" description="Helical" evidence="16">
    <location>
        <begin position="417"/>
        <end position="437"/>
    </location>
</feature>
<dbReference type="InterPro" id="IPR003918">
    <property type="entry name" value="NADH_UbQ_OxRdtase"/>
</dbReference>
<accession>A0A343A156</accession>
<dbReference type="PANTHER" id="PTHR43507:SF20">
    <property type="entry name" value="NADH-UBIQUINONE OXIDOREDUCTASE CHAIN 4"/>
    <property type="match status" value="1"/>
</dbReference>
<feature type="transmembrane region" description="Helical" evidence="16">
    <location>
        <begin position="21"/>
        <end position="41"/>
    </location>
</feature>
<comment type="similarity">
    <text evidence="2 16">Belongs to the complex I subunit 4 family.</text>
</comment>
<keyword evidence="5 16" id="KW-0813">Transport</keyword>
<feature type="transmembrane region" description="Helical" evidence="16">
    <location>
        <begin position="136"/>
        <end position="157"/>
    </location>
</feature>
<dbReference type="PRINTS" id="PR01437">
    <property type="entry name" value="NUOXDRDTASE4"/>
</dbReference>
<dbReference type="GO" id="GO:0031966">
    <property type="term" value="C:mitochondrial membrane"/>
    <property type="evidence" value="ECO:0007669"/>
    <property type="project" value="UniProtKB-SubCell"/>
</dbReference>
<evidence type="ECO:0000256" key="7">
    <source>
        <dbReference type="ARBA" id="ARBA00022692"/>
    </source>
</evidence>
<organism evidence="18">
    <name type="scientific">Achatinella sowerbyana</name>
    <dbReference type="NCBI Taxonomy" id="115944"/>
    <lineage>
        <taxon>Eukaryota</taxon>
        <taxon>Metazoa</taxon>
        <taxon>Spiralia</taxon>
        <taxon>Lophotrochozoa</taxon>
        <taxon>Mollusca</taxon>
        <taxon>Gastropoda</taxon>
        <taxon>Heterobranchia</taxon>
        <taxon>Euthyneura</taxon>
        <taxon>Panpulmonata</taxon>
        <taxon>Eupulmonata</taxon>
        <taxon>Stylommatophora</taxon>
        <taxon>Orthurethra</taxon>
        <taxon>Achatinellidae</taxon>
        <taxon>Achatinella</taxon>
    </lineage>
</organism>
<evidence type="ECO:0000256" key="9">
    <source>
        <dbReference type="ARBA" id="ARBA00022982"/>
    </source>
</evidence>
<geneLocation type="mitochondrion" evidence="18"/>
<evidence type="ECO:0000256" key="15">
    <source>
        <dbReference type="ARBA" id="ARBA00049551"/>
    </source>
</evidence>
<reference evidence="18" key="1">
    <citation type="journal article" date="2016" name="Mitochondrial DNA Part B Resour">
        <title>The complete mitochondrial genome of Achatinella sowerbyana (Gastropoda: Pulmonata: Stylommatophora).</title>
        <authorList>
            <person name="Price M.R."/>
            <person name="Forsman Z.H."/>
            <person name="Knapp I."/>
            <person name="Toonen R.J."/>
            <person name="Hadfield M.G."/>
        </authorList>
    </citation>
    <scope>NUCLEOTIDE SEQUENCE</scope>
</reference>
<feature type="transmembrane region" description="Helical" evidence="16">
    <location>
        <begin position="104"/>
        <end position="124"/>
    </location>
</feature>
<keyword evidence="6 16" id="KW-0679">Respiratory chain</keyword>
<dbReference type="GO" id="GO:0015990">
    <property type="term" value="P:electron transport coupled proton transport"/>
    <property type="evidence" value="ECO:0007669"/>
    <property type="project" value="TreeGrafter"/>
</dbReference>
<feature type="transmembrane region" description="Helical" evidence="16">
    <location>
        <begin position="177"/>
        <end position="198"/>
    </location>
</feature>
<dbReference type="PANTHER" id="PTHR43507">
    <property type="entry name" value="NADH-UBIQUINONE OXIDOREDUCTASE CHAIN 4"/>
    <property type="match status" value="1"/>
</dbReference>
<keyword evidence="10 16" id="KW-1133">Transmembrane helix</keyword>
<comment type="catalytic activity">
    <reaction evidence="15 16">
        <text>a ubiquinone + NADH + 5 H(+)(in) = a ubiquinol + NAD(+) + 4 H(+)(out)</text>
        <dbReference type="Rhea" id="RHEA:29091"/>
        <dbReference type="Rhea" id="RHEA-COMP:9565"/>
        <dbReference type="Rhea" id="RHEA-COMP:9566"/>
        <dbReference type="ChEBI" id="CHEBI:15378"/>
        <dbReference type="ChEBI" id="CHEBI:16389"/>
        <dbReference type="ChEBI" id="CHEBI:17976"/>
        <dbReference type="ChEBI" id="CHEBI:57540"/>
        <dbReference type="ChEBI" id="CHEBI:57945"/>
        <dbReference type="EC" id="7.1.1.2"/>
    </reaction>
</comment>
<evidence type="ECO:0000259" key="17">
    <source>
        <dbReference type="Pfam" id="PF00361"/>
    </source>
</evidence>
<dbReference type="Pfam" id="PF00361">
    <property type="entry name" value="Proton_antipo_M"/>
    <property type="match status" value="1"/>
</dbReference>
<gene>
    <name evidence="18" type="primary">ND4</name>
</gene>
<evidence type="ECO:0000256" key="4">
    <source>
        <dbReference type="ARBA" id="ARBA00021006"/>
    </source>
</evidence>
<keyword evidence="11 16" id="KW-0520">NAD</keyword>
<feature type="transmembrane region" description="Helical" evidence="16">
    <location>
        <begin position="266"/>
        <end position="285"/>
    </location>
</feature>
<keyword evidence="14 16" id="KW-0472">Membrane</keyword>
<feature type="transmembrane region" description="Helical" evidence="16">
    <location>
        <begin position="53"/>
        <end position="74"/>
    </location>
</feature>
<evidence type="ECO:0000256" key="1">
    <source>
        <dbReference type="ARBA" id="ARBA00004225"/>
    </source>
</evidence>
<feature type="domain" description="NADH:quinone oxidoreductase/Mrp antiporter transmembrane" evidence="17">
    <location>
        <begin position="98"/>
        <end position="380"/>
    </location>
</feature>
<dbReference type="EMBL" id="KX356680">
    <property type="protein sequence ID" value="AOX15198.1"/>
    <property type="molecule type" value="Genomic_DNA"/>
</dbReference>
<proteinExistence type="inferred from homology"/>
<keyword evidence="7 16" id="KW-0812">Transmembrane</keyword>
<keyword evidence="13 16" id="KW-0496">Mitochondrion</keyword>
<evidence type="ECO:0000256" key="5">
    <source>
        <dbReference type="ARBA" id="ARBA00022448"/>
    </source>
</evidence>
<comment type="subcellular location">
    <subcellularLocation>
        <location evidence="1 16">Mitochondrion membrane</location>
        <topology evidence="1 16">Multi-pass membrane protein</topology>
    </subcellularLocation>
</comment>
<dbReference type="AlphaFoldDB" id="A0A343A156"/>
<evidence type="ECO:0000256" key="10">
    <source>
        <dbReference type="ARBA" id="ARBA00022989"/>
    </source>
</evidence>
<evidence type="ECO:0000256" key="8">
    <source>
        <dbReference type="ARBA" id="ARBA00022967"/>
    </source>
</evidence>
<feature type="transmembrane region" description="Helical" evidence="16">
    <location>
        <begin position="371"/>
        <end position="396"/>
    </location>
</feature>
<protein>
    <recommendedName>
        <fullName evidence="4 16">NADH-ubiquinone oxidoreductase chain 4</fullName>
        <ecNumber evidence="3 16">7.1.1.2</ecNumber>
    </recommendedName>
</protein>
<dbReference type="GO" id="GO:0048039">
    <property type="term" value="F:ubiquinone binding"/>
    <property type="evidence" value="ECO:0007669"/>
    <property type="project" value="TreeGrafter"/>
</dbReference>
<name>A0A343A156_9EUPU</name>
<evidence type="ECO:0000256" key="6">
    <source>
        <dbReference type="ARBA" id="ARBA00022660"/>
    </source>
</evidence>
<sequence length="439" mass="50826">MINLFFMSSLLIMMSLLHWEIMIYMYIMMLIFSLMNMFNYFNFSQSDFFMLSSMSNLLVFLSVSISMFCVYCTVYEKNFKFMLTMSLLMFFLMISFMSKNFFMFYLFFEASLLPTLFLIMSWGYQPERLQAGSYMMLYTVFASLPLLLSIVFFYLCYNTMNLFLLKLNSILINSSSKLLLLILAFLVKLPMYSMHLWLPKAHVEAPLSGSMILAGVLLKLGGYGLYLVNYIFKLYMGMFMYMLIFLSVWGGFLASMMCLQQEDMKALVAYSSVAHMSLVIMGFLLDSIWGNISAKLTMLAHGFTSSGLFMLVNLVYLSSKSRSFNISKGLLSIIPKMSLMWFILIMFNMAFPPSLNFLGELIIIPCLFNYSFILLIIYGMGLFLSVLYNMVLYVNLNHGKLSCLLSCYKMTTTLSSSNLTSFFMHIFPQLFLFKLLVLY</sequence>
<evidence type="ECO:0000256" key="11">
    <source>
        <dbReference type="ARBA" id="ARBA00023027"/>
    </source>
</evidence>
<evidence type="ECO:0000256" key="14">
    <source>
        <dbReference type="ARBA" id="ARBA00023136"/>
    </source>
</evidence>
<feature type="transmembrane region" description="Helical" evidence="16">
    <location>
        <begin position="297"/>
        <end position="317"/>
    </location>
</feature>
<evidence type="ECO:0000256" key="2">
    <source>
        <dbReference type="ARBA" id="ARBA00009025"/>
    </source>
</evidence>
<evidence type="ECO:0000256" key="3">
    <source>
        <dbReference type="ARBA" id="ARBA00012944"/>
    </source>
</evidence>
<feature type="transmembrane region" description="Helical" evidence="16">
    <location>
        <begin position="238"/>
        <end position="259"/>
    </location>
</feature>
<evidence type="ECO:0000256" key="13">
    <source>
        <dbReference type="ARBA" id="ARBA00023128"/>
    </source>
</evidence>
<keyword evidence="8" id="KW-1278">Translocase</keyword>
<dbReference type="GO" id="GO:0008137">
    <property type="term" value="F:NADH dehydrogenase (ubiquinone) activity"/>
    <property type="evidence" value="ECO:0007669"/>
    <property type="project" value="UniProtKB-UniRule"/>
</dbReference>
<dbReference type="GO" id="GO:0003954">
    <property type="term" value="F:NADH dehydrogenase activity"/>
    <property type="evidence" value="ECO:0007669"/>
    <property type="project" value="TreeGrafter"/>
</dbReference>
<dbReference type="GO" id="GO:0042773">
    <property type="term" value="P:ATP synthesis coupled electron transport"/>
    <property type="evidence" value="ECO:0007669"/>
    <property type="project" value="InterPro"/>
</dbReference>
<keyword evidence="12 16" id="KW-0830">Ubiquinone</keyword>
<feature type="transmembrane region" description="Helical" evidence="16">
    <location>
        <begin position="329"/>
        <end position="351"/>
    </location>
</feature>
<feature type="transmembrane region" description="Helical" evidence="16">
    <location>
        <begin position="81"/>
        <end position="98"/>
    </location>
</feature>
<comment type="function">
    <text evidence="16">Core subunit of the mitochondrial membrane respiratory chain NADH dehydrogenase (Complex I) which catalyzes electron transfer from NADH through the respiratory chain, using ubiquinone as an electron acceptor. Essential for the catalytic activity and assembly of complex I.</text>
</comment>
<keyword evidence="9 16" id="KW-0249">Electron transport</keyword>
<evidence type="ECO:0000313" key="18">
    <source>
        <dbReference type="EMBL" id="AOX15198.1"/>
    </source>
</evidence>